<dbReference type="Proteomes" id="UP000634139">
    <property type="component" value="Unassembled WGS sequence"/>
</dbReference>
<name>A0A918RFP6_9SPHN</name>
<evidence type="ECO:0008006" key="3">
    <source>
        <dbReference type="Google" id="ProtNLM"/>
    </source>
</evidence>
<dbReference type="EMBL" id="BMZD01000003">
    <property type="protein sequence ID" value="GGZ95044.1"/>
    <property type="molecule type" value="Genomic_DNA"/>
</dbReference>
<reference evidence="1" key="2">
    <citation type="submission" date="2020-09" db="EMBL/GenBank/DDBJ databases">
        <authorList>
            <person name="Sun Q."/>
            <person name="Kim S."/>
        </authorList>
    </citation>
    <scope>NUCLEOTIDE SEQUENCE</scope>
    <source>
        <strain evidence="1">KCTC 32422</strain>
    </source>
</reference>
<dbReference type="RefSeq" id="WP_189539868.1">
    <property type="nucleotide sequence ID" value="NZ_BMZD01000003.1"/>
</dbReference>
<proteinExistence type="predicted"/>
<protein>
    <recommendedName>
        <fullName evidence="3">MarR family transcriptional regulator</fullName>
    </recommendedName>
</protein>
<sequence>MARDNKALRLRSIADKLESIASALKADLDQNALFPNEREDLGGYAFADDDVNVALADAAASVSSHELMQMADQARAIYRGRRLRAQILGDDGLFGEPAWDLLLDLFIAEVEGKRLSVTAACIGAAVPTSTALRWIVILESRGLVRRENDPADARRVFLHLTEDGLRRLTTYFLQLHRETITI</sequence>
<gene>
    <name evidence="1" type="ORF">GCM10011617_13740</name>
</gene>
<dbReference type="InterPro" id="IPR036388">
    <property type="entry name" value="WH-like_DNA-bd_sf"/>
</dbReference>
<dbReference type="InterPro" id="IPR036390">
    <property type="entry name" value="WH_DNA-bd_sf"/>
</dbReference>
<evidence type="ECO:0000313" key="1">
    <source>
        <dbReference type="EMBL" id="GGZ95044.1"/>
    </source>
</evidence>
<dbReference type="Gene3D" id="1.10.10.10">
    <property type="entry name" value="Winged helix-like DNA-binding domain superfamily/Winged helix DNA-binding domain"/>
    <property type="match status" value="1"/>
</dbReference>
<accession>A0A918RFP6</accession>
<reference evidence="1" key="1">
    <citation type="journal article" date="2014" name="Int. J. Syst. Evol. Microbiol.">
        <title>Complete genome sequence of Corynebacterium casei LMG S-19264T (=DSM 44701T), isolated from a smear-ripened cheese.</title>
        <authorList>
            <consortium name="US DOE Joint Genome Institute (JGI-PGF)"/>
            <person name="Walter F."/>
            <person name="Albersmeier A."/>
            <person name="Kalinowski J."/>
            <person name="Ruckert C."/>
        </authorList>
    </citation>
    <scope>NUCLEOTIDE SEQUENCE</scope>
    <source>
        <strain evidence="1">KCTC 32422</strain>
    </source>
</reference>
<evidence type="ECO:0000313" key="2">
    <source>
        <dbReference type="Proteomes" id="UP000634139"/>
    </source>
</evidence>
<dbReference type="SUPFAM" id="SSF46785">
    <property type="entry name" value="Winged helix' DNA-binding domain"/>
    <property type="match status" value="1"/>
</dbReference>
<comment type="caution">
    <text evidence="1">The sequence shown here is derived from an EMBL/GenBank/DDBJ whole genome shotgun (WGS) entry which is preliminary data.</text>
</comment>
<dbReference type="AlphaFoldDB" id="A0A918RFP6"/>
<organism evidence="1 2">
    <name type="scientific">Novosphingobium arvoryzae</name>
    <dbReference type="NCBI Taxonomy" id="1256514"/>
    <lineage>
        <taxon>Bacteria</taxon>
        <taxon>Pseudomonadati</taxon>
        <taxon>Pseudomonadota</taxon>
        <taxon>Alphaproteobacteria</taxon>
        <taxon>Sphingomonadales</taxon>
        <taxon>Sphingomonadaceae</taxon>
        <taxon>Novosphingobium</taxon>
    </lineage>
</organism>
<keyword evidence="2" id="KW-1185">Reference proteome</keyword>